<dbReference type="InterPro" id="IPR032818">
    <property type="entry name" value="DedA-like"/>
</dbReference>
<feature type="transmembrane region" description="Helical" evidence="7">
    <location>
        <begin position="185"/>
        <end position="203"/>
    </location>
</feature>
<keyword evidence="4 7" id="KW-0812">Transmembrane</keyword>
<feature type="transmembrane region" description="Helical" evidence="7">
    <location>
        <begin position="53"/>
        <end position="80"/>
    </location>
</feature>
<keyword evidence="5 7" id="KW-1133">Transmembrane helix</keyword>
<comment type="caution">
    <text evidence="9">The sequence shown here is derived from an EMBL/GenBank/DDBJ whole genome shotgun (WGS) entry which is preliminary data.</text>
</comment>
<dbReference type="PANTHER" id="PTHR30353">
    <property type="entry name" value="INNER MEMBRANE PROTEIN DEDA-RELATED"/>
    <property type="match status" value="1"/>
</dbReference>
<evidence type="ECO:0000256" key="7">
    <source>
        <dbReference type="RuleBase" id="RU367016"/>
    </source>
</evidence>
<accession>A0A2M7W2C0</accession>
<dbReference type="NCBIfam" id="NF008102">
    <property type="entry name" value="PRK10847.1"/>
    <property type="match status" value="1"/>
</dbReference>
<dbReference type="InterPro" id="IPR058127">
    <property type="entry name" value="DedA"/>
</dbReference>
<dbReference type="EMBL" id="PFQB01000044">
    <property type="protein sequence ID" value="PJA14619.1"/>
    <property type="molecule type" value="Genomic_DNA"/>
</dbReference>
<dbReference type="AlphaFoldDB" id="A0A2M7W2C0"/>
<evidence type="ECO:0000313" key="9">
    <source>
        <dbReference type="EMBL" id="PJA14619.1"/>
    </source>
</evidence>
<dbReference type="InterPro" id="IPR032816">
    <property type="entry name" value="VTT_dom"/>
</dbReference>
<dbReference type="Proteomes" id="UP000228952">
    <property type="component" value="Unassembled WGS sequence"/>
</dbReference>
<proteinExistence type="inferred from homology"/>
<evidence type="ECO:0000256" key="2">
    <source>
        <dbReference type="ARBA" id="ARBA00010792"/>
    </source>
</evidence>
<keyword evidence="3 7" id="KW-1003">Cell membrane</keyword>
<evidence type="ECO:0000256" key="5">
    <source>
        <dbReference type="ARBA" id="ARBA00022989"/>
    </source>
</evidence>
<dbReference type="Pfam" id="PF09335">
    <property type="entry name" value="VTT_dom"/>
    <property type="match status" value="1"/>
</dbReference>
<feature type="domain" description="VTT" evidence="8">
    <location>
        <begin position="47"/>
        <end position="170"/>
    </location>
</feature>
<gene>
    <name evidence="9" type="ORF">COX64_01835</name>
</gene>
<name>A0A2M7W2C0_9BACT</name>
<keyword evidence="6 7" id="KW-0472">Membrane</keyword>
<sequence>MLKTIIDFILNIDVHLAQITSEYGILVYGVLFLIIFCETGLVVFPFLPGDSLLFAGGALAAIGSMNIFLLLAVCIAAAVIGDTVNYWIGRYIGPKAFSMNTWFLKKEYLEKAKTFFDKHGAKSIVLARFVPIVRTFAPFIAGISEMNYKTFISYNILGGISWVLLFLFAGFFFGNISIVKHNFEIVIFAIIGISVLPMVYEIIRESAFGKKLFAKKEVPA</sequence>
<protein>
    <recommendedName>
        <fullName evidence="8">VTT domain-containing protein</fullName>
    </recommendedName>
</protein>
<evidence type="ECO:0000259" key="8">
    <source>
        <dbReference type="Pfam" id="PF09335"/>
    </source>
</evidence>
<evidence type="ECO:0000313" key="10">
    <source>
        <dbReference type="Proteomes" id="UP000228952"/>
    </source>
</evidence>
<comment type="similarity">
    <text evidence="2 7">Belongs to the DedA family.</text>
</comment>
<dbReference type="PANTHER" id="PTHR30353:SF0">
    <property type="entry name" value="TRANSMEMBRANE PROTEIN"/>
    <property type="match status" value="1"/>
</dbReference>
<feature type="transmembrane region" description="Helical" evidence="7">
    <location>
        <begin position="25"/>
        <end position="47"/>
    </location>
</feature>
<evidence type="ECO:0000256" key="3">
    <source>
        <dbReference type="ARBA" id="ARBA00022475"/>
    </source>
</evidence>
<evidence type="ECO:0000256" key="6">
    <source>
        <dbReference type="ARBA" id="ARBA00023136"/>
    </source>
</evidence>
<reference evidence="10" key="1">
    <citation type="submission" date="2017-09" db="EMBL/GenBank/DDBJ databases">
        <title>Depth-based differentiation of microbial function through sediment-hosted aquifers and enrichment of novel symbionts in the deep terrestrial subsurface.</title>
        <authorList>
            <person name="Probst A.J."/>
            <person name="Ladd B."/>
            <person name="Jarett J.K."/>
            <person name="Geller-Mcgrath D.E."/>
            <person name="Sieber C.M.K."/>
            <person name="Emerson J.B."/>
            <person name="Anantharaman K."/>
            <person name="Thomas B.C."/>
            <person name="Malmstrom R."/>
            <person name="Stieglmeier M."/>
            <person name="Klingl A."/>
            <person name="Woyke T."/>
            <person name="Ryan C.M."/>
            <person name="Banfield J.F."/>
        </authorList>
    </citation>
    <scope>NUCLEOTIDE SEQUENCE [LARGE SCALE GENOMIC DNA]</scope>
</reference>
<evidence type="ECO:0000256" key="1">
    <source>
        <dbReference type="ARBA" id="ARBA00004651"/>
    </source>
</evidence>
<organism evidence="9 10">
    <name type="scientific">Candidatus Dojkabacteria bacterium CG_4_10_14_0_2_um_filter_Dojkabacteria_WS6_41_15</name>
    <dbReference type="NCBI Taxonomy" id="2014249"/>
    <lineage>
        <taxon>Bacteria</taxon>
        <taxon>Candidatus Dojkabacteria</taxon>
    </lineage>
</organism>
<comment type="subcellular location">
    <subcellularLocation>
        <location evidence="1 7">Cell membrane</location>
        <topology evidence="1 7">Multi-pass membrane protein</topology>
    </subcellularLocation>
</comment>
<dbReference type="GO" id="GO:0005886">
    <property type="term" value="C:plasma membrane"/>
    <property type="evidence" value="ECO:0007669"/>
    <property type="project" value="UniProtKB-SubCell"/>
</dbReference>
<feature type="transmembrane region" description="Helical" evidence="7">
    <location>
        <begin position="151"/>
        <end position="173"/>
    </location>
</feature>
<evidence type="ECO:0000256" key="4">
    <source>
        <dbReference type="ARBA" id="ARBA00022692"/>
    </source>
</evidence>